<feature type="transmembrane region" description="Helical" evidence="7">
    <location>
        <begin position="131"/>
        <end position="150"/>
    </location>
</feature>
<dbReference type="EMBL" id="JBFSSG010000005">
    <property type="protein sequence ID" value="MEZ8720279.1"/>
    <property type="molecule type" value="Genomic_DNA"/>
</dbReference>
<gene>
    <name evidence="9" type="ORF">AB6D66_04310</name>
</gene>
<evidence type="ECO:0000256" key="7">
    <source>
        <dbReference type="SAM" id="Phobius"/>
    </source>
</evidence>
<sequence length="398" mass="42912">MKRLLNSLSLNLGHGLNHYVLLIFPSAVLTLHLEWGMGYAELLSVGSAAMIVYGVISLPVGWLADYWSRTGLMKVFFFGTGTAAIATGFAQDAFQISIGLCVIGLFASIYHPVGTALVFGSSEKTGRAIAVNGLYGNLGLALAAVVTTYLSQTFSWRVPFMIPGVVCIFAGVVYCYVCDVKPCQHKVEQNDNMQPISTNKVARLIACIGLIAFVGGLVFQTTTTSLPKVLNSQLTSSIGFSGALTTFIFVCAAFIQLSIGELIERMSVKKLLVLITVCQLAFLLLTTLVQGWWLIPVFMGLMLSTYAQIPVNDWLIGHYSAPAWRSRIYALKYTLSFSSAPIAYWLISSVYSATAGFAVMFLALAGGMFTAVSAALLIPNLSAHENELEPNTLSKADC</sequence>
<keyword evidence="4 7" id="KW-0812">Transmembrane</keyword>
<evidence type="ECO:0000256" key="1">
    <source>
        <dbReference type="ARBA" id="ARBA00004651"/>
    </source>
</evidence>
<keyword evidence="10" id="KW-1185">Reference proteome</keyword>
<feature type="domain" description="Major facilitator superfamily (MFS) profile" evidence="8">
    <location>
        <begin position="6"/>
        <end position="382"/>
    </location>
</feature>
<proteinExistence type="predicted"/>
<dbReference type="Proteomes" id="UP001570071">
    <property type="component" value="Unassembled WGS sequence"/>
</dbReference>
<evidence type="ECO:0000256" key="2">
    <source>
        <dbReference type="ARBA" id="ARBA00022448"/>
    </source>
</evidence>
<keyword evidence="5 7" id="KW-1133">Transmembrane helix</keyword>
<dbReference type="InterPro" id="IPR036259">
    <property type="entry name" value="MFS_trans_sf"/>
</dbReference>
<feature type="transmembrane region" description="Helical" evidence="7">
    <location>
        <begin position="239"/>
        <end position="259"/>
    </location>
</feature>
<evidence type="ECO:0000256" key="6">
    <source>
        <dbReference type="ARBA" id="ARBA00023136"/>
    </source>
</evidence>
<protein>
    <submittedName>
        <fullName evidence="9">MFS transporter</fullName>
    </submittedName>
</protein>
<feature type="transmembrane region" description="Helical" evidence="7">
    <location>
        <begin position="271"/>
        <end position="289"/>
    </location>
</feature>
<feature type="transmembrane region" description="Helical" evidence="7">
    <location>
        <begin position="45"/>
        <end position="64"/>
    </location>
</feature>
<dbReference type="Gene3D" id="1.20.1250.20">
    <property type="entry name" value="MFS general substrate transporter like domains"/>
    <property type="match status" value="2"/>
</dbReference>
<evidence type="ECO:0000313" key="9">
    <source>
        <dbReference type="EMBL" id="MEZ8720279.1"/>
    </source>
</evidence>
<reference evidence="9 10" key="1">
    <citation type="journal article" date="2024" name="ISME J.">
        <title>Tailless and filamentous prophages are predominant in marine Vibrio.</title>
        <authorList>
            <person name="Steensen K."/>
            <person name="Seneca J."/>
            <person name="Bartlau N."/>
            <person name="Yu X.A."/>
            <person name="Hussain F.A."/>
            <person name="Polz M.F."/>
        </authorList>
    </citation>
    <scope>NUCLEOTIDE SEQUENCE [LARGE SCALE GENOMIC DNA]</scope>
    <source>
        <strain evidence="9 10">10N.239.312.F12</strain>
    </source>
</reference>
<dbReference type="InterPro" id="IPR011701">
    <property type="entry name" value="MFS"/>
</dbReference>
<dbReference type="RefSeq" id="WP_372122466.1">
    <property type="nucleotide sequence ID" value="NZ_JBFSSG010000005.1"/>
</dbReference>
<feature type="transmembrane region" description="Helical" evidence="7">
    <location>
        <begin position="156"/>
        <end position="180"/>
    </location>
</feature>
<comment type="subcellular location">
    <subcellularLocation>
        <location evidence="1">Cell membrane</location>
        <topology evidence="1">Multi-pass membrane protein</topology>
    </subcellularLocation>
</comment>
<dbReference type="PANTHER" id="PTHR23517">
    <property type="entry name" value="RESISTANCE PROTEIN MDTM, PUTATIVE-RELATED-RELATED"/>
    <property type="match status" value="1"/>
</dbReference>
<organism evidence="9 10">
    <name type="scientific">Vibrio pomeroyi</name>
    <dbReference type="NCBI Taxonomy" id="198832"/>
    <lineage>
        <taxon>Bacteria</taxon>
        <taxon>Pseudomonadati</taxon>
        <taxon>Pseudomonadota</taxon>
        <taxon>Gammaproteobacteria</taxon>
        <taxon>Vibrionales</taxon>
        <taxon>Vibrionaceae</taxon>
        <taxon>Vibrio</taxon>
    </lineage>
</organism>
<keyword evidence="6 7" id="KW-0472">Membrane</keyword>
<feature type="transmembrane region" description="Helical" evidence="7">
    <location>
        <begin position="96"/>
        <end position="119"/>
    </location>
</feature>
<evidence type="ECO:0000256" key="4">
    <source>
        <dbReference type="ARBA" id="ARBA00022692"/>
    </source>
</evidence>
<accession>A0ABV4MT21</accession>
<evidence type="ECO:0000313" key="10">
    <source>
        <dbReference type="Proteomes" id="UP001570071"/>
    </source>
</evidence>
<dbReference type="InterPro" id="IPR020846">
    <property type="entry name" value="MFS_dom"/>
</dbReference>
<dbReference type="SUPFAM" id="SSF103473">
    <property type="entry name" value="MFS general substrate transporter"/>
    <property type="match status" value="1"/>
</dbReference>
<feature type="transmembrane region" description="Helical" evidence="7">
    <location>
        <begin position="353"/>
        <end position="378"/>
    </location>
</feature>
<dbReference type="Pfam" id="PF07690">
    <property type="entry name" value="MFS_1"/>
    <property type="match status" value="1"/>
</dbReference>
<feature type="transmembrane region" description="Helical" evidence="7">
    <location>
        <begin position="71"/>
        <end position="90"/>
    </location>
</feature>
<name>A0ABV4MT21_9VIBR</name>
<comment type="caution">
    <text evidence="9">The sequence shown here is derived from an EMBL/GenBank/DDBJ whole genome shotgun (WGS) entry which is preliminary data.</text>
</comment>
<keyword evidence="2" id="KW-0813">Transport</keyword>
<feature type="transmembrane region" description="Helical" evidence="7">
    <location>
        <begin position="201"/>
        <end position="219"/>
    </location>
</feature>
<evidence type="ECO:0000256" key="5">
    <source>
        <dbReference type="ARBA" id="ARBA00022989"/>
    </source>
</evidence>
<dbReference type="PANTHER" id="PTHR23517:SF2">
    <property type="entry name" value="MULTIDRUG RESISTANCE PROTEIN MDTH"/>
    <property type="match status" value="1"/>
</dbReference>
<feature type="transmembrane region" description="Helical" evidence="7">
    <location>
        <begin position="12"/>
        <end position="33"/>
    </location>
</feature>
<keyword evidence="3" id="KW-1003">Cell membrane</keyword>
<evidence type="ECO:0000259" key="8">
    <source>
        <dbReference type="PROSITE" id="PS50850"/>
    </source>
</evidence>
<dbReference type="PROSITE" id="PS50850">
    <property type="entry name" value="MFS"/>
    <property type="match status" value="1"/>
</dbReference>
<dbReference type="InterPro" id="IPR050171">
    <property type="entry name" value="MFS_Transporters"/>
</dbReference>
<evidence type="ECO:0000256" key="3">
    <source>
        <dbReference type="ARBA" id="ARBA00022475"/>
    </source>
</evidence>